<protein>
    <submittedName>
        <fullName evidence="1">Imm1 family immunity protein</fullName>
    </submittedName>
</protein>
<dbReference type="RefSeq" id="WP_310778377.1">
    <property type="nucleotide sequence ID" value="NZ_JBHRWR010000003.1"/>
</dbReference>
<keyword evidence="2" id="KW-1185">Reference proteome</keyword>
<dbReference type="InterPro" id="IPR025680">
    <property type="entry name" value="DddI"/>
</dbReference>
<accession>A0ABV7S6V9</accession>
<evidence type="ECO:0000313" key="1">
    <source>
        <dbReference type="EMBL" id="MFC3572804.1"/>
    </source>
</evidence>
<sequence length="142" mass="15624">MTIKGLEVQFQPEHTKTPALLVSADDVDSFIDALLNGQHDRNCAVVYSLDRPTMPSGYRDHELAVGVDRVAQMGALTLAADDGYVSKGSMDRGIGEYVLLGHVREFMPGSEIPIELVRQAVKEFLSSGGQIPTCIEWQKEEF</sequence>
<organism evidence="1 2">
    <name type="scientific">Streptomyces yaanensis</name>
    <dbReference type="NCBI Taxonomy" id="1142239"/>
    <lineage>
        <taxon>Bacteria</taxon>
        <taxon>Bacillati</taxon>
        <taxon>Actinomycetota</taxon>
        <taxon>Actinomycetes</taxon>
        <taxon>Kitasatosporales</taxon>
        <taxon>Streptomycetaceae</taxon>
        <taxon>Streptomyces</taxon>
    </lineage>
</organism>
<name>A0ABV7S6V9_9ACTN</name>
<dbReference type="Proteomes" id="UP001595701">
    <property type="component" value="Unassembled WGS sequence"/>
</dbReference>
<dbReference type="EMBL" id="JBHRWR010000003">
    <property type="protein sequence ID" value="MFC3572804.1"/>
    <property type="molecule type" value="Genomic_DNA"/>
</dbReference>
<dbReference type="Pfam" id="PF14430">
    <property type="entry name" value="Imm1"/>
    <property type="match status" value="1"/>
</dbReference>
<gene>
    <name evidence="1" type="ORF">ACFOZ0_05830</name>
</gene>
<proteinExistence type="predicted"/>
<evidence type="ECO:0000313" key="2">
    <source>
        <dbReference type="Proteomes" id="UP001595701"/>
    </source>
</evidence>
<reference evidence="2" key="1">
    <citation type="journal article" date="2019" name="Int. J. Syst. Evol. Microbiol.">
        <title>The Global Catalogue of Microorganisms (GCM) 10K type strain sequencing project: providing services to taxonomists for standard genome sequencing and annotation.</title>
        <authorList>
            <consortium name="The Broad Institute Genomics Platform"/>
            <consortium name="The Broad Institute Genome Sequencing Center for Infectious Disease"/>
            <person name="Wu L."/>
            <person name="Ma J."/>
        </authorList>
    </citation>
    <scope>NUCLEOTIDE SEQUENCE [LARGE SCALE GENOMIC DNA]</scope>
    <source>
        <strain evidence="2">CGMCC 4.7035</strain>
    </source>
</reference>
<comment type="caution">
    <text evidence="1">The sequence shown here is derived from an EMBL/GenBank/DDBJ whole genome shotgun (WGS) entry which is preliminary data.</text>
</comment>